<organism evidence="3 4">
    <name type="scientific">Tessaracoccus bendigoensis DSM 12906</name>
    <dbReference type="NCBI Taxonomy" id="1123357"/>
    <lineage>
        <taxon>Bacteria</taxon>
        <taxon>Bacillati</taxon>
        <taxon>Actinomycetota</taxon>
        <taxon>Actinomycetes</taxon>
        <taxon>Propionibacteriales</taxon>
        <taxon>Propionibacteriaceae</taxon>
        <taxon>Tessaracoccus</taxon>
    </lineage>
</organism>
<feature type="transmembrane region" description="Helical" evidence="2">
    <location>
        <begin position="37"/>
        <end position="59"/>
    </location>
</feature>
<evidence type="ECO:0000256" key="2">
    <source>
        <dbReference type="SAM" id="Phobius"/>
    </source>
</evidence>
<keyword evidence="2" id="KW-0812">Transmembrane</keyword>
<accession>A0A1M6CD24</accession>
<keyword evidence="4" id="KW-1185">Reference proteome</keyword>
<name>A0A1M6CD24_9ACTN</name>
<gene>
    <name evidence="3" type="ORF">SAMN02745244_00657</name>
</gene>
<sequence length="124" mass="14255">MIRLLWTASAEVRYFLRCYMPSNILLDLIRTRKGLKWGVPAMLLAGPYLVIAFWCTTLIENGGPGWLHLVVLVCLWNALKMMAIGPVSVVLLVRARAREYREQRQQRQELSEDVPLGELTRSSR</sequence>
<evidence type="ECO:0000256" key="1">
    <source>
        <dbReference type="SAM" id="MobiDB-lite"/>
    </source>
</evidence>
<feature type="transmembrane region" description="Helical" evidence="2">
    <location>
        <begin position="65"/>
        <end position="93"/>
    </location>
</feature>
<evidence type="ECO:0008006" key="5">
    <source>
        <dbReference type="Google" id="ProtNLM"/>
    </source>
</evidence>
<reference evidence="3 4" key="1">
    <citation type="submission" date="2016-11" db="EMBL/GenBank/DDBJ databases">
        <authorList>
            <person name="Jaros S."/>
            <person name="Januszkiewicz K."/>
            <person name="Wedrychowicz H."/>
        </authorList>
    </citation>
    <scope>NUCLEOTIDE SEQUENCE [LARGE SCALE GENOMIC DNA]</scope>
    <source>
        <strain evidence="3 4">DSM 12906</strain>
    </source>
</reference>
<dbReference type="STRING" id="1123357.SAMN02745244_00657"/>
<feature type="region of interest" description="Disordered" evidence="1">
    <location>
        <begin position="103"/>
        <end position="124"/>
    </location>
</feature>
<proteinExistence type="predicted"/>
<dbReference type="EMBL" id="FQZG01000009">
    <property type="protein sequence ID" value="SHI58711.1"/>
    <property type="molecule type" value="Genomic_DNA"/>
</dbReference>
<evidence type="ECO:0000313" key="3">
    <source>
        <dbReference type="EMBL" id="SHI58711.1"/>
    </source>
</evidence>
<dbReference type="OrthoDB" id="4774131at2"/>
<protein>
    <recommendedName>
        <fullName evidence="5">Sulfate permease</fullName>
    </recommendedName>
</protein>
<evidence type="ECO:0000313" key="4">
    <source>
        <dbReference type="Proteomes" id="UP000184512"/>
    </source>
</evidence>
<keyword evidence="2" id="KW-1133">Transmembrane helix</keyword>
<keyword evidence="2" id="KW-0472">Membrane</keyword>
<dbReference type="Proteomes" id="UP000184512">
    <property type="component" value="Unassembled WGS sequence"/>
</dbReference>
<dbReference type="AlphaFoldDB" id="A0A1M6CD24"/>
<dbReference type="RefSeq" id="WP_073186128.1">
    <property type="nucleotide sequence ID" value="NZ_FQZG01000009.1"/>
</dbReference>